<keyword evidence="1" id="KW-0472">Membrane</keyword>
<keyword evidence="1" id="KW-1133">Transmembrane helix</keyword>
<evidence type="ECO:0000313" key="3">
    <source>
        <dbReference type="Proteomes" id="UP000298663"/>
    </source>
</evidence>
<evidence type="ECO:0000313" key="2">
    <source>
        <dbReference type="EMBL" id="TKR60915.1"/>
    </source>
</evidence>
<reference evidence="2 3" key="1">
    <citation type="journal article" date="2015" name="Genome Biol.">
        <title>Comparative genomics of Steinernema reveals deeply conserved gene regulatory networks.</title>
        <authorList>
            <person name="Dillman A.R."/>
            <person name="Macchietto M."/>
            <person name="Porter C.F."/>
            <person name="Rogers A."/>
            <person name="Williams B."/>
            <person name="Antoshechkin I."/>
            <person name="Lee M.M."/>
            <person name="Goodwin Z."/>
            <person name="Lu X."/>
            <person name="Lewis E.E."/>
            <person name="Goodrich-Blair H."/>
            <person name="Stock S.P."/>
            <person name="Adams B.J."/>
            <person name="Sternberg P.W."/>
            <person name="Mortazavi A."/>
        </authorList>
    </citation>
    <scope>NUCLEOTIDE SEQUENCE [LARGE SCALE GENOMIC DNA]</scope>
    <source>
        <strain evidence="2 3">ALL</strain>
    </source>
</reference>
<name>A0A4V5ZXS1_STECR</name>
<evidence type="ECO:0000256" key="1">
    <source>
        <dbReference type="SAM" id="Phobius"/>
    </source>
</evidence>
<reference evidence="2 3" key="2">
    <citation type="journal article" date="2019" name="G3 (Bethesda)">
        <title>Hybrid Assembly of the Genome of the Entomopathogenic Nematode Steinernema carpocapsae Identifies the X-Chromosome.</title>
        <authorList>
            <person name="Serra L."/>
            <person name="Macchietto M."/>
            <person name="Macias-Munoz A."/>
            <person name="McGill C.J."/>
            <person name="Rodriguez I.M."/>
            <person name="Rodriguez B."/>
            <person name="Murad R."/>
            <person name="Mortazavi A."/>
        </authorList>
    </citation>
    <scope>NUCLEOTIDE SEQUENCE [LARGE SCALE GENOMIC DNA]</scope>
    <source>
        <strain evidence="2 3">ALL</strain>
    </source>
</reference>
<organism evidence="2 3">
    <name type="scientific">Steinernema carpocapsae</name>
    <name type="common">Entomopathogenic nematode</name>
    <dbReference type="NCBI Taxonomy" id="34508"/>
    <lineage>
        <taxon>Eukaryota</taxon>
        <taxon>Metazoa</taxon>
        <taxon>Ecdysozoa</taxon>
        <taxon>Nematoda</taxon>
        <taxon>Chromadorea</taxon>
        <taxon>Rhabditida</taxon>
        <taxon>Tylenchina</taxon>
        <taxon>Panagrolaimomorpha</taxon>
        <taxon>Strongyloidoidea</taxon>
        <taxon>Steinernematidae</taxon>
        <taxon>Steinernema</taxon>
    </lineage>
</organism>
<comment type="caution">
    <text evidence="2">The sequence shown here is derived from an EMBL/GenBank/DDBJ whole genome shotgun (WGS) entry which is preliminary data.</text>
</comment>
<sequence length="96" mass="11105">MTFLGKFVNSTYLHFVQLVVVFAIMMLLGEPEDIVLAEDLMDKAETFVNASRRNIRKRQKTLFSRNLREMLLIVHLHACALFCLDSSSRPTNIYLV</sequence>
<feature type="transmembrane region" description="Helical" evidence="1">
    <location>
        <begin position="12"/>
        <end position="29"/>
    </location>
</feature>
<keyword evidence="3" id="KW-1185">Reference proteome</keyword>
<proteinExistence type="predicted"/>
<dbReference type="Proteomes" id="UP000298663">
    <property type="component" value="Unassembled WGS sequence"/>
</dbReference>
<dbReference type="AlphaFoldDB" id="A0A4V5ZXS1"/>
<accession>A0A4V5ZXS1</accession>
<gene>
    <name evidence="2" type="ORF">L596_028096</name>
</gene>
<keyword evidence="1" id="KW-0812">Transmembrane</keyword>
<protein>
    <submittedName>
        <fullName evidence="2">Uncharacterized protein</fullName>
    </submittedName>
</protein>
<dbReference type="EMBL" id="AZBU02000011">
    <property type="protein sequence ID" value="TKR60915.1"/>
    <property type="molecule type" value="Genomic_DNA"/>
</dbReference>